<dbReference type="EMBL" id="JBFAKC010000006">
    <property type="protein sequence ID" value="MEV0709258.1"/>
    <property type="molecule type" value="Genomic_DNA"/>
</dbReference>
<evidence type="ECO:0000313" key="2">
    <source>
        <dbReference type="Proteomes" id="UP001551695"/>
    </source>
</evidence>
<reference evidence="1 2" key="1">
    <citation type="submission" date="2024-06" db="EMBL/GenBank/DDBJ databases">
        <title>The Natural Products Discovery Center: Release of the First 8490 Sequenced Strains for Exploring Actinobacteria Biosynthetic Diversity.</title>
        <authorList>
            <person name="Kalkreuter E."/>
            <person name="Kautsar S.A."/>
            <person name="Yang D."/>
            <person name="Bader C.D."/>
            <person name="Teijaro C.N."/>
            <person name="Fluegel L."/>
            <person name="Davis C.M."/>
            <person name="Simpson J.R."/>
            <person name="Lauterbach L."/>
            <person name="Steele A.D."/>
            <person name="Gui C."/>
            <person name="Meng S."/>
            <person name="Li G."/>
            <person name="Viehrig K."/>
            <person name="Ye F."/>
            <person name="Su P."/>
            <person name="Kiefer A.F."/>
            <person name="Nichols A."/>
            <person name="Cepeda A.J."/>
            <person name="Yan W."/>
            <person name="Fan B."/>
            <person name="Jiang Y."/>
            <person name="Adhikari A."/>
            <person name="Zheng C.-J."/>
            <person name="Schuster L."/>
            <person name="Cowan T.M."/>
            <person name="Smanski M.J."/>
            <person name="Chevrette M.G."/>
            <person name="De Carvalho L.P.S."/>
            <person name="Shen B."/>
        </authorList>
    </citation>
    <scope>NUCLEOTIDE SEQUENCE [LARGE SCALE GENOMIC DNA]</scope>
    <source>
        <strain evidence="1 2">NPDC050403</strain>
    </source>
</reference>
<evidence type="ECO:0008006" key="3">
    <source>
        <dbReference type="Google" id="ProtNLM"/>
    </source>
</evidence>
<accession>A0ABV3FV31</accession>
<keyword evidence="2" id="KW-1185">Reference proteome</keyword>
<name>A0ABV3FV31_9NOCA</name>
<sequence length="86" mass="9026">MVSVLSIAVPSVFAAVMAPAVLLASASTPDAPVSHPVPGECVMFCDEPRELSPDTCVMFCTEPAVPPSGECRLFCELDRGSDDWGL</sequence>
<dbReference type="RefSeq" id="WP_357784601.1">
    <property type="nucleotide sequence ID" value="NZ_JBFAKC010000006.1"/>
</dbReference>
<gene>
    <name evidence="1" type="ORF">AB0I48_16985</name>
</gene>
<protein>
    <recommendedName>
        <fullName evidence="3">Secreted protein</fullName>
    </recommendedName>
</protein>
<organism evidence="1 2">
    <name type="scientific">Nocardia aurea</name>
    <dbReference type="NCBI Taxonomy" id="2144174"/>
    <lineage>
        <taxon>Bacteria</taxon>
        <taxon>Bacillati</taxon>
        <taxon>Actinomycetota</taxon>
        <taxon>Actinomycetes</taxon>
        <taxon>Mycobacteriales</taxon>
        <taxon>Nocardiaceae</taxon>
        <taxon>Nocardia</taxon>
    </lineage>
</organism>
<comment type="caution">
    <text evidence="1">The sequence shown here is derived from an EMBL/GenBank/DDBJ whole genome shotgun (WGS) entry which is preliminary data.</text>
</comment>
<evidence type="ECO:0000313" key="1">
    <source>
        <dbReference type="EMBL" id="MEV0709258.1"/>
    </source>
</evidence>
<proteinExistence type="predicted"/>
<dbReference type="Proteomes" id="UP001551695">
    <property type="component" value="Unassembled WGS sequence"/>
</dbReference>